<proteinExistence type="predicted"/>
<dbReference type="EMBL" id="UINC01157940">
    <property type="protein sequence ID" value="SVD55202.1"/>
    <property type="molecule type" value="Genomic_DNA"/>
</dbReference>
<reference evidence="1" key="1">
    <citation type="submission" date="2018-05" db="EMBL/GenBank/DDBJ databases">
        <authorList>
            <person name="Lanie J.A."/>
            <person name="Ng W.-L."/>
            <person name="Kazmierczak K.M."/>
            <person name="Andrzejewski T.M."/>
            <person name="Davidsen T.M."/>
            <person name="Wayne K.J."/>
            <person name="Tettelin H."/>
            <person name="Glass J.I."/>
            <person name="Rusch D."/>
            <person name="Podicherti R."/>
            <person name="Tsui H.-C.T."/>
            <person name="Winkler M.E."/>
        </authorList>
    </citation>
    <scope>NUCLEOTIDE SEQUENCE</scope>
</reference>
<sequence length="51" mass="6155">MELEINNKYRIASDKYQWMIQEKRTRKGKIDWKSVSYYPSIEQAIQGLGEM</sequence>
<gene>
    <name evidence="1" type="ORF">METZ01_LOCUS408056</name>
</gene>
<evidence type="ECO:0008006" key="2">
    <source>
        <dbReference type="Google" id="ProtNLM"/>
    </source>
</evidence>
<feature type="non-terminal residue" evidence="1">
    <location>
        <position position="51"/>
    </location>
</feature>
<name>A0A382W8S4_9ZZZZ</name>
<organism evidence="1">
    <name type="scientific">marine metagenome</name>
    <dbReference type="NCBI Taxonomy" id="408172"/>
    <lineage>
        <taxon>unclassified sequences</taxon>
        <taxon>metagenomes</taxon>
        <taxon>ecological metagenomes</taxon>
    </lineage>
</organism>
<evidence type="ECO:0000313" key="1">
    <source>
        <dbReference type="EMBL" id="SVD55202.1"/>
    </source>
</evidence>
<protein>
    <recommendedName>
        <fullName evidence="2">DUF1508 domain-containing protein</fullName>
    </recommendedName>
</protein>
<dbReference type="AlphaFoldDB" id="A0A382W8S4"/>
<accession>A0A382W8S4</accession>